<feature type="non-terminal residue" evidence="1">
    <location>
        <position position="119"/>
    </location>
</feature>
<dbReference type="Proteomes" id="UP000023152">
    <property type="component" value="Unassembled WGS sequence"/>
</dbReference>
<evidence type="ECO:0000313" key="1">
    <source>
        <dbReference type="EMBL" id="ETN98024.1"/>
    </source>
</evidence>
<evidence type="ECO:0000313" key="2">
    <source>
        <dbReference type="Proteomes" id="UP000023152"/>
    </source>
</evidence>
<proteinExistence type="predicted"/>
<organism evidence="1 2">
    <name type="scientific">Reticulomyxa filosa</name>
    <dbReference type="NCBI Taxonomy" id="46433"/>
    <lineage>
        <taxon>Eukaryota</taxon>
        <taxon>Sar</taxon>
        <taxon>Rhizaria</taxon>
        <taxon>Retaria</taxon>
        <taxon>Foraminifera</taxon>
        <taxon>Monothalamids</taxon>
        <taxon>Reticulomyxidae</taxon>
        <taxon>Reticulomyxa</taxon>
    </lineage>
</organism>
<comment type="caution">
    <text evidence="1">The sequence shown here is derived from an EMBL/GenBank/DDBJ whole genome shotgun (WGS) entry which is preliminary data.</text>
</comment>
<accession>X6LBB9</accession>
<dbReference type="AlphaFoldDB" id="X6LBB9"/>
<protein>
    <submittedName>
        <fullName evidence="1">Uncharacterized protein</fullName>
    </submittedName>
</protein>
<sequence length="119" mass="14380">TVKFPIVQVSPQNNEFEFGKKAQYVIKWLQEFFDENLKCSGKKQRDIDPDTILDLEKDKMRKFMENHFDEIAKSKPIHQCSFFKYLYQQLRPLVQPKLKKQFLEINAKSIQWRHEITKS</sequence>
<dbReference type="EMBL" id="ASPP01047875">
    <property type="protein sequence ID" value="ETN98024.1"/>
    <property type="molecule type" value="Genomic_DNA"/>
</dbReference>
<gene>
    <name evidence="1" type="ORF">RFI_39498</name>
</gene>
<keyword evidence="2" id="KW-1185">Reference proteome</keyword>
<feature type="non-terminal residue" evidence="1">
    <location>
        <position position="1"/>
    </location>
</feature>
<name>X6LBB9_RETFI</name>
<reference evidence="1 2" key="1">
    <citation type="journal article" date="2013" name="Curr. Biol.">
        <title>The Genome of the Foraminiferan Reticulomyxa filosa.</title>
        <authorList>
            <person name="Glockner G."/>
            <person name="Hulsmann N."/>
            <person name="Schleicher M."/>
            <person name="Noegel A.A."/>
            <person name="Eichinger L."/>
            <person name="Gallinger C."/>
            <person name="Pawlowski J."/>
            <person name="Sierra R."/>
            <person name="Euteneuer U."/>
            <person name="Pillet L."/>
            <person name="Moustafa A."/>
            <person name="Platzer M."/>
            <person name="Groth M."/>
            <person name="Szafranski K."/>
            <person name="Schliwa M."/>
        </authorList>
    </citation>
    <scope>NUCLEOTIDE SEQUENCE [LARGE SCALE GENOMIC DNA]</scope>
</reference>